<sequence>MHPSAKKPYQESAAKRVPHPLAKRIGQWRNRHEYSQRFALSQDNSYSMAKARNNVRHGPQPISDISEKIQHQKRRFLWLLKPGKPLTLCYELPVYNIMPPNKTVS</sequence>
<reference evidence="2 3" key="1">
    <citation type="journal article" date="2019" name="Sci. Rep.">
        <title>Orb-weaving spider Araneus ventricosus genome elucidates the spidroin gene catalogue.</title>
        <authorList>
            <person name="Kono N."/>
            <person name="Nakamura H."/>
            <person name="Ohtoshi R."/>
            <person name="Moran D.A.P."/>
            <person name="Shinohara A."/>
            <person name="Yoshida Y."/>
            <person name="Fujiwara M."/>
            <person name="Mori M."/>
            <person name="Tomita M."/>
            <person name="Arakawa K."/>
        </authorList>
    </citation>
    <scope>NUCLEOTIDE SEQUENCE [LARGE SCALE GENOMIC DNA]</scope>
</reference>
<accession>A0A4Y2TEY8</accession>
<feature type="region of interest" description="Disordered" evidence="1">
    <location>
        <begin position="1"/>
        <end position="26"/>
    </location>
</feature>
<dbReference type="EMBL" id="BGPR01028191">
    <property type="protein sequence ID" value="GBN99188.1"/>
    <property type="molecule type" value="Genomic_DNA"/>
</dbReference>
<evidence type="ECO:0000256" key="1">
    <source>
        <dbReference type="SAM" id="MobiDB-lite"/>
    </source>
</evidence>
<evidence type="ECO:0000313" key="3">
    <source>
        <dbReference type="Proteomes" id="UP000499080"/>
    </source>
</evidence>
<keyword evidence="3" id="KW-1185">Reference proteome</keyword>
<dbReference type="AlphaFoldDB" id="A0A4Y2TEY8"/>
<evidence type="ECO:0000313" key="2">
    <source>
        <dbReference type="EMBL" id="GBN99188.1"/>
    </source>
</evidence>
<comment type="caution">
    <text evidence="2">The sequence shown here is derived from an EMBL/GenBank/DDBJ whole genome shotgun (WGS) entry which is preliminary data.</text>
</comment>
<protein>
    <submittedName>
        <fullName evidence="2">Uncharacterized protein</fullName>
    </submittedName>
</protein>
<gene>
    <name evidence="2" type="ORF">AVEN_262567_1</name>
</gene>
<organism evidence="2 3">
    <name type="scientific">Araneus ventricosus</name>
    <name type="common">Orbweaver spider</name>
    <name type="synonym">Epeira ventricosa</name>
    <dbReference type="NCBI Taxonomy" id="182803"/>
    <lineage>
        <taxon>Eukaryota</taxon>
        <taxon>Metazoa</taxon>
        <taxon>Ecdysozoa</taxon>
        <taxon>Arthropoda</taxon>
        <taxon>Chelicerata</taxon>
        <taxon>Arachnida</taxon>
        <taxon>Araneae</taxon>
        <taxon>Araneomorphae</taxon>
        <taxon>Entelegynae</taxon>
        <taxon>Araneoidea</taxon>
        <taxon>Araneidae</taxon>
        <taxon>Araneus</taxon>
    </lineage>
</organism>
<proteinExistence type="predicted"/>
<dbReference type="Proteomes" id="UP000499080">
    <property type="component" value="Unassembled WGS sequence"/>
</dbReference>
<name>A0A4Y2TEY8_ARAVE</name>